<dbReference type="EMBL" id="LRGB01000084">
    <property type="protein sequence ID" value="KZS21116.1"/>
    <property type="molecule type" value="Genomic_DNA"/>
</dbReference>
<gene>
    <name evidence="2" type="ORF">APZ42_012259</name>
</gene>
<keyword evidence="1" id="KW-0732">Signal</keyword>
<name>A0A162S9L7_9CRUS</name>
<dbReference type="AlphaFoldDB" id="A0A162S9L7"/>
<feature type="signal peptide" evidence="1">
    <location>
        <begin position="1"/>
        <end position="16"/>
    </location>
</feature>
<protein>
    <submittedName>
        <fullName evidence="2">Uncharacterized protein</fullName>
    </submittedName>
</protein>
<organism evidence="2 3">
    <name type="scientific">Daphnia magna</name>
    <dbReference type="NCBI Taxonomy" id="35525"/>
    <lineage>
        <taxon>Eukaryota</taxon>
        <taxon>Metazoa</taxon>
        <taxon>Ecdysozoa</taxon>
        <taxon>Arthropoda</taxon>
        <taxon>Crustacea</taxon>
        <taxon>Branchiopoda</taxon>
        <taxon>Diplostraca</taxon>
        <taxon>Cladocera</taxon>
        <taxon>Anomopoda</taxon>
        <taxon>Daphniidae</taxon>
        <taxon>Daphnia</taxon>
    </lineage>
</organism>
<reference evidence="2 3" key="1">
    <citation type="submission" date="2016-03" db="EMBL/GenBank/DDBJ databases">
        <title>EvidentialGene: Evidence-directed Construction of Genes on Genomes.</title>
        <authorList>
            <person name="Gilbert D.G."/>
            <person name="Choi J.-H."/>
            <person name="Mockaitis K."/>
            <person name="Colbourne J."/>
            <person name="Pfrender M."/>
        </authorList>
    </citation>
    <scope>NUCLEOTIDE SEQUENCE [LARGE SCALE GENOMIC DNA]</scope>
    <source>
        <strain evidence="2 3">Xinb3</strain>
        <tissue evidence="2">Complete organism</tissue>
    </source>
</reference>
<evidence type="ECO:0000256" key="1">
    <source>
        <dbReference type="SAM" id="SignalP"/>
    </source>
</evidence>
<evidence type="ECO:0000313" key="2">
    <source>
        <dbReference type="EMBL" id="KZS21116.1"/>
    </source>
</evidence>
<feature type="chain" id="PRO_5007839648" evidence="1">
    <location>
        <begin position="17"/>
        <end position="148"/>
    </location>
</feature>
<keyword evidence="3" id="KW-1185">Reference proteome</keyword>
<evidence type="ECO:0000313" key="3">
    <source>
        <dbReference type="Proteomes" id="UP000076858"/>
    </source>
</evidence>
<sequence>MKKKIILFVMLHVVISNIKNKNTPTRRGSCLKKTHINYIGDELRFSIEMVTVERAHAHKSGENGRNESRKQFIKKATSFVSISSAWVEESDTVDNGIEKSWNEVVVKFFNIREHARSTTLLAHTNMETMAAHLHNGSILLLAKINSFL</sequence>
<comment type="caution">
    <text evidence="2">The sequence shown here is derived from an EMBL/GenBank/DDBJ whole genome shotgun (WGS) entry which is preliminary data.</text>
</comment>
<accession>A0A162S9L7</accession>
<proteinExistence type="predicted"/>
<dbReference type="Proteomes" id="UP000076858">
    <property type="component" value="Unassembled WGS sequence"/>
</dbReference>